<evidence type="ECO:0000256" key="1">
    <source>
        <dbReference type="SAM" id="MobiDB-lite"/>
    </source>
</evidence>
<name>A0A803L4R1_CHEQI</name>
<dbReference type="GeneID" id="110701465"/>
<dbReference type="PANTHER" id="PTHR34964:SF1">
    <property type="entry name" value="MEMBRANE LIPOPROTEIN"/>
    <property type="match status" value="1"/>
</dbReference>
<dbReference type="RefSeq" id="XP_021734808.1">
    <property type="nucleotide sequence ID" value="XM_021879116.1"/>
</dbReference>
<feature type="transmembrane region" description="Helical" evidence="2">
    <location>
        <begin position="49"/>
        <end position="71"/>
    </location>
</feature>
<evidence type="ECO:0000256" key="2">
    <source>
        <dbReference type="SAM" id="Phobius"/>
    </source>
</evidence>
<keyword evidence="2" id="KW-0472">Membrane</keyword>
<evidence type="ECO:0000313" key="4">
    <source>
        <dbReference type="Proteomes" id="UP000596660"/>
    </source>
</evidence>
<keyword evidence="4" id="KW-1185">Reference proteome</keyword>
<feature type="region of interest" description="Disordered" evidence="1">
    <location>
        <begin position="126"/>
        <end position="148"/>
    </location>
</feature>
<dbReference type="SMR" id="A0A803L4R1"/>
<dbReference type="PANTHER" id="PTHR34964">
    <property type="entry name" value="MEMBRANE LIPOPROTEIN-RELATED"/>
    <property type="match status" value="1"/>
</dbReference>
<proteinExistence type="predicted"/>
<protein>
    <submittedName>
        <fullName evidence="3">Uncharacterized protein</fullName>
    </submittedName>
</protein>
<reference evidence="3" key="1">
    <citation type="journal article" date="2017" name="Nature">
        <title>The genome of Chenopodium quinoa.</title>
        <authorList>
            <person name="Jarvis D.E."/>
            <person name="Ho Y.S."/>
            <person name="Lightfoot D.J."/>
            <person name="Schmoeckel S.M."/>
            <person name="Li B."/>
            <person name="Borm T.J.A."/>
            <person name="Ohyanagi H."/>
            <person name="Mineta K."/>
            <person name="Michell C.T."/>
            <person name="Saber N."/>
            <person name="Kharbatia N.M."/>
            <person name="Rupper R.R."/>
            <person name="Sharp A.R."/>
            <person name="Dally N."/>
            <person name="Boughton B.A."/>
            <person name="Woo Y.H."/>
            <person name="Gao G."/>
            <person name="Schijlen E.G.W.M."/>
            <person name="Guo X."/>
            <person name="Momin A.A."/>
            <person name="Negrao S."/>
            <person name="Al-Babili S."/>
            <person name="Gehring C."/>
            <person name="Roessner U."/>
            <person name="Jung C."/>
            <person name="Murphy K."/>
            <person name="Arold S.T."/>
            <person name="Gojobori T."/>
            <person name="van der Linden C.G."/>
            <person name="van Loo E.N."/>
            <person name="Jellen E.N."/>
            <person name="Maughan P.J."/>
            <person name="Tester M."/>
        </authorList>
    </citation>
    <scope>NUCLEOTIDE SEQUENCE [LARGE SCALE GENOMIC DNA]</scope>
    <source>
        <strain evidence="3">cv. PI 614886</strain>
    </source>
</reference>
<keyword evidence="2" id="KW-1133">Transmembrane helix</keyword>
<dbReference type="AlphaFoldDB" id="A0A803L4R1"/>
<sequence length="211" mass="22137">MAISEDSKAGICYIWVISSLLLIFTVSGAVFLVLYMIQPAYLDTSLYPVIGGSLVCFPWFFWFLTLVYRIVSRACGFRMSCFGSSGADDHPDDAVPSGVSARNSNGDGVSPIPIVSTSISNGVVDGGNGSNVDLENGSGNENVNRASGVVVQPGSPRRVHFGGVVVLGEDDGGVPEIQESPKSLSSLSSSSSSPLTDSNESEKPLKLYMAS</sequence>
<feature type="transmembrane region" description="Helical" evidence="2">
    <location>
        <begin position="12"/>
        <end position="37"/>
    </location>
</feature>
<reference evidence="3" key="2">
    <citation type="submission" date="2021-03" db="UniProtKB">
        <authorList>
            <consortium name="EnsemblPlants"/>
        </authorList>
    </citation>
    <scope>IDENTIFICATION</scope>
</reference>
<dbReference type="OrthoDB" id="784693at2759"/>
<gene>
    <name evidence="3" type="primary">LOC110701465</name>
</gene>
<keyword evidence="2" id="KW-0812">Transmembrane</keyword>
<evidence type="ECO:0000313" key="3">
    <source>
        <dbReference type="EnsemblPlants" id="AUR62006850-RA:cds"/>
    </source>
</evidence>
<dbReference type="KEGG" id="cqi:110701465"/>
<accession>A0A803L4R1</accession>
<dbReference type="Proteomes" id="UP000596660">
    <property type="component" value="Unplaced"/>
</dbReference>
<dbReference type="EnsemblPlants" id="AUR62006850-RA">
    <property type="protein sequence ID" value="AUR62006850-RA:cds"/>
    <property type="gene ID" value="AUR62006850"/>
</dbReference>
<feature type="region of interest" description="Disordered" evidence="1">
    <location>
        <begin position="168"/>
        <end position="211"/>
    </location>
</feature>
<dbReference type="Gramene" id="AUR62006850-RA">
    <property type="protein sequence ID" value="AUR62006850-RA:cds"/>
    <property type="gene ID" value="AUR62006850"/>
</dbReference>
<organism evidence="3 4">
    <name type="scientific">Chenopodium quinoa</name>
    <name type="common">Quinoa</name>
    <dbReference type="NCBI Taxonomy" id="63459"/>
    <lineage>
        <taxon>Eukaryota</taxon>
        <taxon>Viridiplantae</taxon>
        <taxon>Streptophyta</taxon>
        <taxon>Embryophyta</taxon>
        <taxon>Tracheophyta</taxon>
        <taxon>Spermatophyta</taxon>
        <taxon>Magnoliopsida</taxon>
        <taxon>eudicotyledons</taxon>
        <taxon>Gunneridae</taxon>
        <taxon>Pentapetalae</taxon>
        <taxon>Caryophyllales</taxon>
        <taxon>Chenopodiaceae</taxon>
        <taxon>Chenopodioideae</taxon>
        <taxon>Atripliceae</taxon>
        <taxon>Chenopodium</taxon>
    </lineage>
</organism>
<feature type="compositionally biased region" description="Low complexity" evidence="1">
    <location>
        <begin position="180"/>
        <end position="195"/>
    </location>
</feature>